<protein>
    <submittedName>
        <fullName evidence="9">Glyoxylate pathway regulator</fullName>
    </submittedName>
</protein>
<name>A0A1D8NCF5_YARLL</name>
<comment type="similarity">
    <text evidence="2">Belongs to the acetate uptake transporter (AceTr) (TC 2.A.96) family.</text>
</comment>
<organism evidence="8 10">
    <name type="scientific">Yarrowia lipolytica</name>
    <name type="common">Candida lipolytica</name>
    <dbReference type="NCBI Taxonomy" id="4952"/>
    <lineage>
        <taxon>Eukaryota</taxon>
        <taxon>Fungi</taxon>
        <taxon>Dikarya</taxon>
        <taxon>Ascomycota</taxon>
        <taxon>Saccharomycotina</taxon>
        <taxon>Dipodascomycetes</taxon>
        <taxon>Dipodascales</taxon>
        <taxon>Dipodascales incertae sedis</taxon>
        <taxon>Yarrowia</taxon>
    </lineage>
</organism>
<dbReference type="OrthoDB" id="3648309at2759"/>
<dbReference type="VEuPathDB" id="FungiDB:YALI1_C32609g"/>
<dbReference type="VEuPathDB" id="FungiDB:YALI0_C23617g"/>
<dbReference type="EMBL" id="KZ859216">
    <property type="protein sequence ID" value="RDW22560.1"/>
    <property type="molecule type" value="Genomic_DNA"/>
</dbReference>
<evidence type="ECO:0000256" key="4">
    <source>
        <dbReference type="ARBA" id="ARBA00022989"/>
    </source>
</evidence>
<feature type="transmembrane region" description="Helical" evidence="7">
    <location>
        <begin position="227"/>
        <end position="246"/>
    </location>
</feature>
<dbReference type="InterPro" id="IPR047622">
    <property type="entry name" value="GPR1_FUN34_YAAH"/>
</dbReference>
<dbReference type="Proteomes" id="UP000256601">
    <property type="component" value="Unassembled WGS sequence"/>
</dbReference>
<reference evidence="8 10" key="1">
    <citation type="journal article" date="2016" name="PLoS ONE">
        <title>Sequence Assembly of Yarrowia lipolytica Strain W29/CLIB89 Shows Transposable Element Diversity.</title>
        <authorList>
            <person name="Magnan C."/>
            <person name="Yu J."/>
            <person name="Chang I."/>
            <person name="Jahn E."/>
            <person name="Kanomata Y."/>
            <person name="Wu J."/>
            <person name="Zeller M."/>
            <person name="Oakes M."/>
            <person name="Baldi P."/>
            <person name="Sandmeyer S."/>
        </authorList>
    </citation>
    <scope>NUCLEOTIDE SEQUENCE [LARGE SCALE GENOMIC DNA]</scope>
    <source>
        <strain evidence="8">CLIB89</strain>
        <strain evidence="10">CLIB89(W29)</strain>
    </source>
</reference>
<gene>
    <name evidence="9" type="ORF">B0I71DRAFT_137368</name>
    <name evidence="8" type="ORF">YALI1_C32609g</name>
</gene>
<evidence type="ECO:0000256" key="5">
    <source>
        <dbReference type="ARBA" id="ARBA00023136"/>
    </source>
</evidence>
<dbReference type="RefSeq" id="XP_502188.1">
    <property type="nucleotide sequence ID" value="XM_502188.1"/>
</dbReference>
<dbReference type="eggNOG" id="ENOG502QUJS">
    <property type="taxonomic scope" value="Eukaryota"/>
</dbReference>
<accession>A0A1D8NCF5</accession>
<evidence type="ECO:0000256" key="2">
    <source>
        <dbReference type="ARBA" id="ARBA00005587"/>
    </source>
</evidence>
<dbReference type="PANTHER" id="PTHR31123:SF1">
    <property type="entry name" value="ACCUMULATION OF DYADS PROTEIN 2-RELATED"/>
    <property type="match status" value="1"/>
</dbReference>
<dbReference type="GO" id="GO:0005886">
    <property type="term" value="C:plasma membrane"/>
    <property type="evidence" value="ECO:0007669"/>
    <property type="project" value="TreeGrafter"/>
</dbReference>
<evidence type="ECO:0000256" key="7">
    <source>
        <dbReference type="SAM" id="Phobius"/>
    </source>
</evidence>
<keyword evidence="3 7" id="KW-0812">Transmembrane</keyword>
<dbReference type="OMA" id="WIEGPEP"/>
<evidence type="ECO:0000256" key="3">
    <source>
        <dbReference type="ARBA" id="ARBA00022692"/>
    </source>
</evidence>
<dbReference type="InterPro" id="IPR000791">
    <property type="entry name" value="Gpr1/Fun34/SatP-like"/>
</dbReference>
<keyword evidence="5 7" id="KW-0472">Membrane</keyword>
<reference evidence="9 11" key="2">
    <citation type="submission" date="2018-07" db="EMBL/GenBank/DDBJ databases">
        <title>Draft Genome Assemblies for Five Robust Yarrowia lipolytica Strains Exhibiting High Lipid Production and Pentose Sugar Utilization and Sugar Alcohol Secretion from Undetoxified Lignocellulosic Biomass Hydrolysates.</title>
        <authorList>
            <consortium name="DOE Joint Genome Institute"/>
            <person name="Walker C."/>
            <person name="Ryu S."/>
            <person name="Na H."/>
            <person name="Zane M."/>
            <person name="LaButti K."/>
            <person name="Lipzen A."/>
            <person name="Haridas S."/>
            <person name="Barry K."/>
            <person name="Grigoriev I.V."/>
            <person name="Quarterman J."/>
            <person name="Slininger P."/>
            <person name="Dien B."/>
            <person name="Trinh C.T."/>
        </authorList>
    </citation>
    <scope>NUCLEOTIDE SEQUENCE [LARGE SCALE GENOMIC DNA]</scope>
    <source>
        <strain evidence="9 11">YB392</strain>
    </source>
</reference>
<dbReference type="NCBIfam" id="NF038013">
    <property type="entry name" value="AceTr_1"/>
    <property type="match status" value="1"/>
</dbReference>
<keyword evidence="4 7" id="KW-1133">Transmembrane helix</keyword>
<dbReference type="SMR" id="A0A1D8NCF5"/>
<feature type="transmembrane region" description="Helical" evidence="7">
    <location>
        <begin position="136"/>
        <end position="155"/>
    </location>
</feature>
<feature type="transmembrane region" description="Helical" evidence="7">
    <location>
        <begin position="199"/>
        <end position="221"/>
    </location>
</feature>
<dbReference type="GeneID" id="2909559"/>
<evidence type="ECO:0000313" key="8">
    <source>
        <dbReference type="EMBL" id="AOW03316.1"/>
    </source>
</evidence>
<dbReference type="PROSITE" id="PS01114">
    <property type="entry name" value="GPR1_FUN34_YAAH"/>
    <property type="match status" value="1"/>
</dbReference>
<proteinExistence type="inferred from homology"/>
<evidence type="ECO:0000313" key="9">
    <source>
        <dbReference type="EMBL" id="RDW22560.1"/>
    </source>
</evidence>
<comment type="subcellular location">
    <subcellularLocation>
        <location evidence="1">Membrane</location>
        <topology evidence="1">Multi-pass membrane protein</topology>
    </subcellularLocation>
</comment>
<evidence type="ECO:0000313" key="11">
    <source>
        <dbReference type="Proteomes" id="UP000256601"/>
    </source>
</evidence>
<evidence type="ECO:0000256" key="1">
    <source>
        <dbReference type="ARBA" id="ARBA00004141"/>
    </source>
</evidence>
<dbReference type="KEGG" id="yli:2909559"/>
<dbReference type="GO" id="GO:0015123">
    <property type="term" value="F:acetate transmembrane transporter activity"/>
    <property type="evidence" value="ECO:0007669"/>
    <property type="project" value="TreeGrafter"/>
</dbReference>
<dbReference type="AlphaFoldDB" id="A0A1D8NCF5"/>
<dbReference type="Proteomes" id="UP000182444">
    <property type="component" value="Chromosome 1C"/>
</dbReference>
<feature type="transmembrane region" description="Helical" evidence="7">
    <location>
        <begin position="175"/>
        <end position="192"/>
    </location>
</feature>
<feature type="region of interest" description="Disordered" evidence="6">
    <location>
        <begin position="1"/>
        <end position="33"/>
    </location>
</feature>
<dbReference type="EMBL" id="CP017555">
    <property type="protein sequence ID" value="AOW03316.1"/>
    <property type="molecule type" value="Genomic_DNA"/>
</dbReference>
<evidence type="ECO:0000313" key="10">
    <source>
        <dbReference type="Proteomes" id="UP000182444"/>
    </source>
</evidence>
<feature type="transmembrane region" description="Helical" evidence="7">
    <location>
        <begin position="110"/>
        <end position="129"/>
    </location>
</feature>
<dbReference type="PANTHER" id="PTHR31123">
    <property type="entry name" value="ACCUMULATION OF DYADS PROTEIN 2-RELATED"/>
    <property type="match status" value="1"/>
</dbReference>
<sequence>MNTEIPDLEKQQIDHNSGSDDPQPIHDDMAPVSRIRSSGPNHEYIHIADQKFHRDDFYRAFGGTLNPGGAPQPSRKFGNPAPLGLSAFALTTLVFSLCTVQARGVPNPSIAVGLALFYGGVCQFAAGMWEFVQENTFGAAALTSYGGFWMSWAAIEMNAFGIKDSYNDPIEVQNAVGIYLFGWFIFTLMLTLCTLKSTVAFFGLFFMLMMTFLVLACANVTQHHGTAIGGGWLGIITAFFGFYNAYAGLANPGNSYIVPVPLDMPFVKKD</sequence>
<dbReference type="Pfam" id="PF01184">
    <property type="entry name" value="Gpr1_Fun34_YaaH"/>
    <property type="match status" value="1"/>
</dbReference>
<evidence type="ECO:0000256" key="6">
    <source>
        <dbReference type="SAM" id="MobiDB-lite"/>
    </source>
</evidence>
<feature type="transmembrane region" description="Helical" evidence="7">
    <location>
        <begin position="83"/>
        <end position="104"/>
    </location>
</feature>
<dbReference type="InterPro" id="IPR051633">
    <property type="entry name" value="AceTr"/>
</dbReference>